<evidence type="ECO:0000256" key="1">
    <source>
        <dbReference type="ARBA" id="ARBA00001933"/>
    </source>
</evidence>
<sequence>MKKSHHLVTRLQHLGTLPCDAEHPVAAVATPSIRTSTVRFHSLEQLERTESLRAQGERAMSYGRMGLQTHAELEQIFLALENGDRCFLASSGVGAISMTLLSLLSQGDHMVCTDNVYGPVRSLDETILQRMGIRSTYVGGHDYAALEAAITPDTKVLYAESPGSLLLEMLDFRALSEIAKKHKLIFVVDNTWGSGLIYTPLELGADISIIAGTKYIGGHSDLMLGAVVVKGVELGARIDRNQYALGYSISADDAWLAIRGVRTMPIRMQQHAANALKVCEFLSSLDATVAIYHPAYPADKHHALWQRDCKGSNGLLSVAFKGSREQARAFVDALAIFYIGYSWGGFESLVQWVRPQGIAHHSYASEALRTGEHQLIRLHVGLEAVEDLIADLQQAYDKAFGA</sequence>
<dbReference type="Gene3D" id="3.90.1150.10">
    <property type="entry name" value="Aspartate Aminotransferase, domain 1"/>
    <property type="match status" value="1"/>
</dbReference>
<dbReference type="InterPro" id="IPR015422">
    <property type="entry name" value="PyrdxlP-dep_Trfase_small"/>
</dbReference>
<dbReference type="OrthoDB" id="9805807at2"/>
<dbReference type="InterPro" id="IPR006233">
    <property type="entry name" value="Cys_b_lyase_bac"/>
</dbReference>
<comment type="catalytic activity">
    <reaction evidence="6">
        <text>L,L-cystathionine + H2O = L-homocysteine + pyruvate + NH4(+)</text>
        <dbReference type="Rhea" id="RHEA:13965"/>
        <dbReference type="ChEBI" id="CHEBI:15361"/>
        <dbReference type="ChEBI" id="CHEBI:15377"/>
        <dbReference type="ChEBI" id="CHEBI:28938"/>
        <dbReference type="ChEBI" id="CHEBI:58161"/>
        <dbReference type="ChEBI" id="CHEBI:58199"/>
    </reaction>
</comment>
<evidence type="ECO:0000256" key="8">
    <source>
        <dbReference type="PIRSR" id="PIRSR001434-2"/>
    </source>
</evidence>
<dbReference type="CDD" id="cd00614">
    <property type="entry name" value="CGS_like"/>
    <property type="match status" value="1"/>
</dbReference>
<comment type="catalytic activity">
    <reaction evidence="7">
        <text>an S-substituted L-cysteine + H2O = a thiol + pyruvate + NH4(+)</text>
        <dbReference type="Rhea" id="RHEA:18121"/>
        <dbReference type="ChEBI" id="CHEBI:15361"/>
        <dbReference type="ChEBI" id="CHEBI:15377"/>
        <dbReference type="ChEBI" id="CHEBI:28938"/>
        <dbReference type="ChEBI" id="CHEBI:29256"/>
        <dbReference type="ChEBI" id="CHEBI:58717"/>
        <dbReference type="EC" id="4.4.1.13"/>
    </reaction>
</comment>
<name>A0A095ZA91_9BURK</name>
<evidence type="ECO:0000313" key="10">
    <source>
        <dbReference type="EMBL" id="KGF31695.1"/>
    </source>
</evidence>
<dbReference type="PANTHER" id="PTHR43500:SF1">
    <property type="entry name" value="CYSTATHIONINE BETA-LYASE-RELATED"/>
    <property type="match status" value="1"/>
</dbReference>
<accession>A0A095ZA91</accession>
<dbReference type="Gene3D" id="3.40.640.10">
    <property type="entry name" value="Type I PLP-dependent aspartate aminotransferase-like (Major domain)"/>
    <property type="match status" value="1"/>
</dbReference>
<dbReference type="GO" id="GO:0019346">
    <property type="term" value="P:transsulfuration"/>
    <property type="evidence" value="ECO:0007669"/>
    <property type="project" value="InterPro"/>
</dbReference>
<evidence type="ECO:0000256" key="4">
    <source>
        <dbReference type="ARBA" id="ARBA00023239"/>
    </source>
</evidence>
<reference evidence="10 11" key="1">
    <citation type="submission" date="2014-07" db="EMBL/GenBank/DDBJ databases">
        <authorList>
            <person name="McCorrison J."/>
            <person name="Sanka R."/>
            <person name="Torralba M."/>
            <person name="Gillis M."/>
            <person name="Haft D.H."/>
            <person name="Methe B."/>
            <person name="Sutton G."/>
            <person name="Nelson K.E."/>
        </authorList>
    </citation>
    <scope>NUCLEOTIDE SEQUENCE [LARGE SCALE GENOMIC DNA]</scope>
    <source>
        <strain evidence="10 11">DNF00040</strain>
    </source>
</reference>
<comment type="cofactor">
    <cofactor evidence="1 9">
        <name>pyridoxal 5'-phosphate</name>
        <dbReference type="ChEBI" id="CHEBI:597326"/>
    </cofactor>
</comment>
<evidence type="ECO:0000256" key="6">
    <source>
        <dbReference type="ARBA" id="ARBA00047517"/>
    </source>
</evidence>
<protein>
    <submittedName>
        <fullName evidence="10">Cystathionine beta-lyase</fullName>
    </submittedName>
</protein>
<keyword evidence="11" id="KW-1185">Reference proteome</keyword>
<dbReference type="Pfam" id="PF01053">
    <property type="entry name" value="Cys_Met_Meta_PP"/>
    <property type="match status" value="1"/>
</dbReference>
<evidence type="ECO:0000256" key="2">
    <source>
        <dbReference type="ARBA" id="ARBA00009077"/>
    </source>
</evidence>
<dbReference type="PANTHER" id="PTHR43500">
    <property type="entry name" value="CYSTATHIONINE BETA-LYASE-RELATED"/>
    <property type="match status" value="1"/>
</dbReference>
<dbReference type="RefSeq" id="WP_018025340.1">
    <property type="nucleotide sequence ID" value="NZ_JRNI01000011.1"/>
</dbReference>
<dbReference type="InterPro" id="IPR000277">
    <property type="entry name" value="Cys/Met-Metab_PyrdxlP-dep_enz"/>
</dbReference>
<dbReference type="eggNOG" id="COG0626">
    <property type="taxonomic scope" value="Bacteria"/>
</dbReference>
<comment type="caution">
    <text evidence="10">The sequence shown here is derived from an EMBL/GenBank/DDBJ whole genome shotgun (WGS) entry which is preliminary data.</text>
</comment>
<dbReference type="AlphaFoldDB" id="A0A095ZA91"/>
<feature type="modified residue" description="N6-(pyridoxal phosphate)lysine" evidence="8">
    <location>
        <position position="214"/>
    </location>
</feature>
<evidence type="ECO:0000313" key="11">
    <source>
        <dbReference type="Proteomes" id="UP000029629"/>
    </source>
</evidence>
<comment type="similarity">
    <text evidence="2 9">Belongs to the trans-sulfuration enzymes family.</text>
</comment>
<proteinExistence type="inferred from homology"/>
<evidence type="ECO:0000256" key="9">
    <source>
        <dbReference type="RuleBase" id="RU362118"/>
    </source>
</evidence>
<keyword evidence="3 8" id="KW-0663">Pyridoxal phosphate</keyword>
<dbReference type="GO" id="GO:0030170">
    <property type="term" value="F:pyridoxal phosphate binding"/>
    <property type="evidence" value="ECO:0007669"/>
    <property type="project" value="InterPro"/>
</dbReference>
<dbReference type="InterPro" id="IPR054542">
    <property type="entry name" value="Cys_met_metab_PP"/>
</dbReference>
<dbReference type="SUPFAM" id="SSF53383">
    <property type="entry name" value="PLP-dependent transferases"/>
    <property type="match status" value="1"/>
</dbReference>
<evidence type="ECO:0000256" key="7">
    <source>
        <dbReference type="ARBA" id="ARBA00047625"/>
    </source>
</evidence>
<dbReference type="GeneID" id="93426787"/>
<dbReference type="EMBL" id="JRNI01000011">
    <property type="protein sequence ID" value="KGF31695.1"/>
    <property type="molecule type" value="Genomic_DNA"/>
</dbReference>
<evidence type="ECO:0000256" key="3">
    <source>
        <dbReference type="ARBA" id="ARBA00022898"/>
    </source>
</evidence>
<keyword evidence="4 10" id="KW-0456">Lyase</keyword>
<dbReference type="FunFam" id="3.40.640.10:FF:000046">
    <property type="entry name" value="Cystathionine gamma-lyase"/>
    <property type="match status" value="1"/>
</dbReference>
<gene>
    <name evidence="10" type="ORF">HMPREF2130_02865</name>
</gene>
<dbReference type="PIRSF" id="PIRSF001434">
    <property type="entry name" value="CGS"/>
    <property type="match status" value="1"/>
</dbReference>
<dbReference type="InterPro" id="IPR015424">
    <property type="entry name" value="PyrdxlP-dep_Trfase"/>
</dbReference>
<evidence type="ECO:0000256" key="5">
    <source>
        <dbReference type="ARBA" id="ARBA00046315"/>
    </source>
</evidence>
<dbReference type="GO" id="GO:0047804">
    <property type="term" value="F:cysteine-S-conjugate beta-lyase activity"/>
    <property type="evidence" value="ECO:0007669"/>
    <property type="project" value="UniProtKB-EC"/>
</dbReference>
<dbReference type="GO" id="GO:0019450">
    <property type="term" value="P:L-cysteine catabolic process to pyruvate"/>
    <property type="evidence" value="ECO:0007669"/>
    <property type="project" value="TreeGrafter"/>
</dbReference>
<comment type="pathway">
    <text evidence="5">Amino-acid biosynthesis; L-methionine biosynthesis via de novo pathway; L-homocysteine from L-cystathionine: step 1/1.</text>
</comment>
<organism evidence="10 11">
    <name type="scientific">Oligella urethralis DNF00040</name>
    <dbReference type="NCBI Taxonomy" id="1401065"/>
    <lineage>
        <taxon>Bacteria</taxon>
        <taxon>Pseudomonadati</taxon>
        <taxon>Pseudomonadota</taxon>
        <taxon>Betaproteobacteria</taxon>
        <taxon>Burkholderiales</taxon>
        <taxon>Alcaligenaceae</taxon>
        <taxon>Oligella</taxon>
    </lineage>
</organism>
<dbReference type="PROSITE" id="PS00868">
    <property type="entry name" value="CYS_MET_METAB_PP"/>
    <property type="match status" value="1"/>
</dbReference>
<dbReference type="InterPro" id="IPR015421">
    <property type="entry name" value="PyrdxlP-dep_Trfase_major"/>
</dbReference>
<dbReference type="Proteomes" id="UP000029629">
    <property type="component" value="Unassembled WGS sequence"/>
</dbReference>